<evidence type="ECO:0000313" key="2">
    <source>
        <dbReference type="EMBL" id="CCE83819.1"/>
    </source>
</evidence>
<dbReference type="CDD" id="cd05154">
    <property type="entry name" value="ACAD10_11_N-like"/>
    <property type="match status" value="1"/>
</dbReference>
<dbReference type="PROSITE" id="PS00108">
    <property type="entry name" value="PROTEIN_KINASE_ST"/>
    <property type="match status" value="1"/>
</dbReference>
<reference evidence="3" key="1">
    <citation type="submission" date="2011-10" db="EMBL/GenBank/DDBJ databases">
        <authorList>
            <person name="Genoscope - CEA"/>
        </authorList>
    </citation>
    <scope>NUCLEOTIDE SEQUENCE</scope>
</reference>
<evidence type="ECO:0000259" key="1">
    <source>
        <dbReference type="Pfam" id="PF01636"/>
    </source>
</evidence>
<evidence type="ECO:0000313" key="4">
    <source>
        <dbReference type="Proteomes" id="UP000005222"/>
    </source>
</evidence>
<dbReference type="InterPro" id="IPR052898">
    <property type="entry name" value="ACAD10-like"/>
</dbReference>
<dbReference type="Gene3D" id="3.30.200.20">
    <property type="entry name" value="Phosphorylase Kinase, domain 1"/>
    <property type="match status" value="1"/>
</dbReference>
<feature type="domain" description="Aminoglycoside phosphotransferase" evidence="1">
    <location>
        <begin position="45"/>
        <end position="285"/>
    </location>
</feature>
<sequence length="401" mass="45045">MSGVKVSDVRSPFDLGSFEKYIEKSSQQGTTFGLNVPKLVPPFQVKQFDQGQSNPTYLLTDSNGFRFVLRRKPSPNNKLVSKSAHAVEREFFILKAIQECNRNASKKVPIATPYLLCEDEAVIGYVFYLMQFVDGYMVKNPAMPHLPPDKASRYWNSIMDTLTAIHSLDTDILLQHLPASHFPQFQPEAMKKAKGTSYFQRQIKTLSAVANKQSQVVDPIPDFARLCEYVEKNAPSDPSKKALIHGDFKIDNILFDPKRDTVMAVIDWELCTMGHPIFDLANLLQPFELPNKLNLLLYHPDVTEIGIESADSKKFVEEKLKQYSKLLGHEWDPSDPSNNPLDKWSVGYVFGLLRLCVISQGIAMRMAKGSASSAQASHFASLYKPLSQLALGRLNSPSSKL</sequence>
<dbReference type="eggNOG" id="ENOG502QQPX">
    <property type="taxonomic scope" value="Eukaryota"/>
</dbReference>
<dbReference type="SUPFAM" id="SSF56112">
    <property type="entry name" value="Protein kinase-like (PK-like)"/>
    <property type="match status" value="1"/>
</dbReference>
<dbReference type="PANTHER" id="PTHR47829:SF1">
    <property type="entry name" value="HAD FAMILY PHOSPHATASE"/>
    <property type="match status" value="1"/>
</dbReference>
<dbReference type="AlphaFoldDB" id="G8Y5D9"/>
<dbReference type="STRING" id="559304.G8Y5D9"/>
<dbReference type="PANTHER" id="PTHR47829">
    <property type="entry name" value="HYDROLASE, PUTATIVE (AFU_ORTHOLOGUE AFUA_1G12880)-RELATED"/>
    <property type="match status" value="1"/>
</dbReference>
<proteinExistence type="predicted"/>
<dbReference type="Proteomes" id="UP000005222">
    <property type="component" value="Chromosome K"/>
</dbReference>
<evidence type="ECO:0000313" key="3">
    <source>
        <dbReference type="EMBL" id="CCE84850.1"/>
    </source>
</evidence>
<dbReference type="InterPro" id="IPR008271">
    <property type="entry name" value="Ser/Thr_kinase_AS"/>
</dbReference>
<dbReference type="EMBL" id="FO082049">
    <property type="protein sequence ID" value="CCE83819.1"/>
    <property type="molecule type" value="Genomic_DNA"/>
</dbReference>
<dbReference type="EMBL" id="FO082048">
    <property type="protein sequence ID" value="CCE84850.1"/>
    <property type="molecule type" value="Genomic_DNA"/>
</dbReference>
<dbReference type="InParanoid" id="G8Y5D9"/>
<name>G8Y5D9_PICSO</name>
<dbReference type="InterPro" id="IPR011009">
    <property type="entry name" value="Kinase-like_dom_sf"/>
</dbReference>
<protein>
    <submittedName>
        <fullName evidence="3">Piso0_004408 protein</fullName>
    </submittedName>
</protein>
<keyword evidence="4" id="KW-1185">Reference proteome</keyword>
<dbReference type="InterPro" id="IPR002575">
    <property type="entry name" value="Aminoglycoside_PTrfase"/>
</dbReference>
<dbReference type="InterPro" id="IPR041726">
    <property type="entry name" value="ACAD10_11_N"/>
</dbReference>
<reference evidence="4" key="2">
    <citation type="journal article" date="2012" name="G3 (Bethesda)">
        <title>Pichia sorbitophila, an interspecies yeast hybrid reveals early steps of genome resolution following polyploidization.</title>
        <authorList>
            <person name="Leh Louis V."/>
            <person name="Despons L."/>
            <person name="Friedrich A."/>
            <person name="Martin T."/>
            <person name="Durrens P."/>
            <person name="Casaregola S."/>
            <person name="Neuveglise C."/>
            <person name="Fairhead C."/>
            <person name="Marck C."/>
            <person name="Cruz J.A."/>
            <person name="Straub M.L."/>
            <person name="Kugler V."/>
            <person name="Sacerdot C."/>
            <person name="Uzunov Z."/>
            <person name="Thierry A."/>
            <person name="Weiss S."/>
            <person name="Bleykasten C."/>
            <person name="De Montigny J."/>
            <person name="Jacques N."/>
            <person name="Jung P."/>
            <person name="Lemaire M."/>
            <person name="Mallet S."/>
            <person name="Morel G."/>
            <person name="Richard G.F."/>
            <person name="Sarkar A."/>
            <person name="Savel G."/>
            <person name="Schacherer J."/>
            <person name="Seret M.L."/>
            <person name="Talla E."/>
            <person name="Samson G."/>
            <person name="Jubin C."/>
            <person name="Poulain J."/>
            <person name="Vacherie B."/>
            <person name="Barbe V."/>
            <person name="Pelletier E."/>
            <person name="Sherman D.J."/>
            <person name="Westhof E."/>
            <person name="Weissenbach J."/>
            <person name="Baret P.V."/>
            <person name="Wincker P."/>
            <person name="Gaillardin C."/>
            <person name="Dujon B."/>
            <person name="Souciet J.L."/>
        </authorList>
    </citation>
    <scope>NUCLEOTIDE SEQUENCE [LARGE SCALE GENOMIC DNA]</scope>
    <source>
        <strain evidence="4">ATCC MYA-4447 / BCRC 22081 / CBS 7064 / NBRC 10061 / NRRL Y-12695</strain>
    </source>
</reference>
<dbReference type="Gene3D" id="3.90.1200.10">
    <property type="match status" value="1"/>
</dbReference>
<dbReference type="Proteomes" id="UP000005222">
    <property type="component" value="Chromosome L"/>
</dbReference>
<dbReference type="HOGENOM" id="CLU_007526_0_2_1"/>
<organism evidence="3 4">
    <name type="scientific">Pichia sorbitophila (strain ATCC MYA-4447 / BCRC 22081 / CBS 7064 / NBRC 10061 / NRRL Y-12695)</name>
    <name type="common">Hybrid yeast</name>
    <dbReference type="NCBI Taxonomy" id="559304"/>
    <lineage>
        <taxon>Eukaryota</taxon>
        <taxon>Fungi</taxon>
        <taxon>Dikarya</taxon>
        <taxon>Ascomycota</taxon>
        <taxon>Saccharomycotina</taxon>
        <taxon>Pichiomycetes</taxon>
        <taxon>Debaryomycetaceae</taxon>
        <taxon>Millerozyma</taxon>
    </lineage>
</organism>
<dbReference type="OrthoDB" id="191037at2759"/>
<gene>
    <name evidence="3" type="primary">Piso0_004408</name>
    <name evidence="2" type="ORF">GNLVRS01_PISO0K16224g</name>
    <name evidence="3" type="ORF">GNLVRS01_PISO0L16225g</name>
</gene>
<dbReference type="GO" id="GO:0004672">
    <property type="term" value="F:protein kinase activity"/>
    <property type="evidence" value="ECO:0007669"/>
    <property type="project" value="InterPro"/>
</dbReference>
<dbReference type="Pfam" id="PF01636">
    <property type="entry name" value="APH"/>
    <property type="match status" value="1"/>
</dbReference>
<accession>G8Y5D9</accession>